<dbReference type="OrthoDB" id="9797488at2"/>
<keyword evidence="2" id="KW-0694">RNA-binding</keyword>
<dbReference type="NCBIfam" id="TIGR01877">
    <property type="entry name" value="cas_cas6"/>
    <property type="match status" value="1"/>
</dbReference>
<organism evidence="8 9">
    <name type="scientific">Persephonella hydrogeniphila</name>
    <dbReference type="NCBI Taxonomy" id="198703"/>
    <lineage>
        <taxon>Bacteria</taxon>
        <taxon>Pseudomonadati</taxon>
        <taxon>Aquificota</taxon>
        <taxon>Aquificia</taxon>
        <taxon>Aquificales</taxon>
        <taxon>Hydrogenothermaceae</taxon>
        <taxon>Persephonella</taxon>
    </lineage>
</organism>
<dbReference type="InterPro" id="IPR010156">
    <property type="entry name" value="CRISPR-assoc_prot_Cas6"/>
</dbReference>
<dbReference type="GO" id="GO:0016788">
    <property type="term" value="F:hydrolase activity, acting on ester bonds"/>
    <property type="evidence" value="ECO:0007669"/>
    <property type="project" value="InterPro"/>
</dbReference>
<comment type="similarity">
    <text evidence="1 4">Belongs to the CRISPR-associated protein Cas6/Cse3/CasE family.</text>
</comment>
<name>A0A285NMC8_9AQUI</name>
<sequence>MRLKLTFHTDKEYISLPLHHNTTLQGMFYKSLPPPLSEFLHEIGFFYNGRRFKLFTFSKINSEKFVILNGKKGKRVKYKSPITIQISSGIPDITKNWGETFLKKHKITLGKNELYLESIEVVPQPKFSEDMIIRTLAPITVYRTFQDEKKYYRYYSPDEEEFEELIRENLRKKYEILTGNTLNEFKIEIKPKGKVRKVLFKYKDFPIEGYEGKFIIKTDPELFKKVYDTGLGAKNSQGFGMVEVMSENKKKISLYK</sequence>
<dbReference type="Pfam" id="PF21350">
    <property type="entry name" value="Cas6_I-A"/>
    <property type="match status" value="1"/>
</dbReference>
<dbReference type="GO" id="GO:0003723">
    <property type="term" value="F:RNA binding"/>
    <property type="evidence" value="ECO:0007669"/>
    <property type="project" value="UniProtKB-KW"/>
</dbReference>
<evidence type="ECO:0000256" key="2">
    <source>
        <dbReference type="ARBA" id="ARBA00022884"/>
    </source>
</evidence>
<evidence type="ECO:0000256" key="3">
    <source>
        <dbReference type="ARBA" id="ARBA00023118"/>
    </source>
</evidence>
<feature type="active site" description="Proton donor" evidence="6">
    <location>
        <position position="41"/>
    </location>
</feature>
<dbReference type="Proteomes" id="UP000219036">
    <property type="component" value="Unassembled WGS sequence"/>
</dbReference>
<proteinExistence type="inferred from homology"/>
<feature type="site" description="Transition state stabilizer" evidence="5">
    <location>
        <position position="53"/>
    </location>
</feature>
<evidence type="ECO:0000313" key="8">
    <source>
        <dbReference type="EMBL" id="SNZ10615.1"/>
    </source>
</evidence>
<dbReference type="Pfam" id="PF01881">
    <property type="entry name" value="Cas_Cas6_C"/>
    <property type="match status" value="1"/>
</dbReference>
<feature type="active site" description="Proton acceptor" evidence="6">
    <location>
        <position position="29"/>
    </location>
</feature>
<dbReference type="CDD" id="cd21140">
    <property type="entry name" value="Cas6_I-like"/>
    <property type="match status" value="1"/>
</dbReference>
<dbReference type="Gene3D" id="3.30.70.1900">
    <property type="match status" value="1"/>
</dbReference>
<evidence type="ECO:0000256" key="6">
    <source>
        <dbReference type="PIRSR" id="PIRSR005054-50"/>
    </source>
</evidence>
<dbReference type="InterPro" id="IPR049435">
    <property type="entry name" value="Cas_Cas6_C"/>
</dbReference>
<evidence type="ECO:0000256" key="5">
    <source>
        <dbReference type="PIRSR" id="PIRSR005054-1"/>
    </source>
</evidence>
<evidence type="ECO:0000259" key="7">
    <source>
        <dbReference type="Pfam" id="PF01881"/>
    </source>
</evidence>
<keyword evidence="9" id="KW-1185">Reference proteome</keyword>
<dbReference type="Gene3D" id="3.30.70.1890">
    <property type="match status" value="1"/>
</dbReference>
<dbReference type="RefSeq" id="WP_097001053.1">
    <property type="nucleotide sequence ID" value="NZ_OBEI01000011.1"/>
</dbReference>
<reference evidence="9" key="1">
    <citation type="submission" date="2017-09" db="EMBL/GenBank/DDBJ databases">
        <authorList>
            <person name="Varghese N."/>
            <person name="Submissions S."/>
        </authorList>
    </citation>
    <scope>NUCLEOTIDE SEQUENCE [LARGE SCALE GENOMIC DNA]</scope>
    <source>
        <strain evidence="9">DSM 15103</strain>
    </source>
</reference>
<dbReference type="InterPro" id="IPR045747">
    <property type="entry name" value="CRISPR-assoc_prot_Cas6_N_sf"/>
</dbReference>
<protein>
    <recommendedName>
        <fullName evidence="4">CRISPR-associated endoribonuclease</fullName>
    </recommendedName>
</protein>
<accession>A0A285NMC8</accession>
<dbReference type="EMBL" id="OBEI01000011">
    <property type="protein sequence ID" value="SNZ10615.1"/>
    <property type="molecule type" value="Genomic_DNA"/>
</dbReference>
<dbReference type="AlphaFoldDB" id="A0A285NMC8"/>
<dbReference type="PANTHER" id="PTHR36984:SF1">
    <property type="entry name" value="CRISPR-ASSOCIATED ENDORIBONUCLEASE CAS6 1"/>
    <property type="match status" value="1"/>
</dbReference>
<evidence type="ECO:0000256" key="1">
    <source>
        <dbReference type="ARBA" id="ARBA00005937"/>
    </source>
</evidence>
<dbReference type="PANTHER" id="PTHR36984">
    <property type="entry name" value="CRISPR-ASSOCIATED ENDORIBONUCLEASE CAS6 1"/>
    <property type="match status" value="1"/>
</dbReference>
<evidence type="ECO:0000256" key="4">
    <source>
        <dbReference type="PIRNR" id="PIRNR005054"/>
    </source>
</evidence>
<gene>
    <name evidence="8" type="ORF">SAMN06265182_1904</name>
</gene>
<dbReference type="PIRSF" id="PIRSF005054">
    <property type="entry name" value="PF1131"/>
    <property type="match status" value="1"/>
</dbReference>
<dbReference type="GO" id="GO:0051607">
    <property type="term" value="P:defense response to virus"/>
    <property type="evidence" value="ECO:0007669"/>
    <property type="project" value="UniProtKB-KW"/>
</dbReference>
<keyword evidence="3" id="KW-0051">Antiviral defense</keyword>
<comment type="function">
    <text evidence="4">CRISPR (clustered regularly interspaced short palindromic repeat), is an adaptive immune system that provides protection against mobile genetic elements (viruses, transposable elements and conjugative plasmids). CRISPR clusters contain sequences complementary to antecedent mobile elements and target invading nucleic acids. CRISPR clusters are transcribed and processed into CRISPR RNA (crRNA).</text>
</comment>
<evidence type="ECO:0000313" key="9">
    <source>
        <dbReference type="Proteomes" id="UP000219036"/>
    </source>
</evidence>
<feature type="domain" description="CRISPR associated protein Cas6 C-terminal" evidence="7">
    <location>
        <begin position="123"/>
        <end position="244"/>
    </location>
</feature>